<evidence type="ECO:0000313" key="2">
    <source>
        <dbReference type="Proteomes" id="UP000799778"/>
    </source>
</evidence>
<name>A0A6A5XE20_9PLEO</name>
<proteinExistence type="predicted"/>
<keyword evidence="2" id="KW-1185">Reference proteome</keyword>
<accession>A0A6A5XE20</accession>
<protein>
    <recommendedName>
        <fullName evidence="3">Cell death in tomato 1</fullName>
    </recommendedName>
</protein>
<reference evidence="1" key="1">
    <citation type="journal article" date="2020" name="Stud. Mycol.">
        <title>101 Dothideomycetes genomes: a test case for predicting lifestyles and emergence of pathogens.</title>
        <authorList>
            <person name="Haridas S."/>
            <person name="Albert R."/>
            <person name="Binder M."/>
            <person name="Bloem J."/>
            <person name="Labutti K."/>
            <person name="Salamov A."/>
            <person name="Andreopoulos B."/>
            <person name="Baker S."/>
            <person name="Barry K."/>
            <person name="Bills G."/>
            <person name="Bluhm B."/>
            <person name="Cannon C."/>
            <person name="Castanera R."/>
            <person name="Culley D."/>
            <person name="Daum C."/>
            <person name="Ezra D."/>
            <person name="Gonzalez J."/>
            <person name="Henrissat B."/>
            <person name="Kuo A."/>
            <person name="Liang C."/>
            <person name="Lipzen A."/>
            <person name="Lutzoni F."/>
            <person name="Magnuson J."/>
            <person name="Mondo S."/>
            <person name="Nolan M."/>
            <person name="Ohm R."/>
            <person name="Pangilinan J."/>
            <person name="Park H.-J."/>
            <person name="Ramirez L."/>
            <person name="Alfaro M."/>
            <person name="Sun H."/>
            <person name="Tritt A."/>
            <person name="Yoshinaga Y."/>
            <person name="Zwiers L.-H."/>
            <person name="Turgeon B."/>
            <person name="Goodwin S."/>
            <person name="Spatafora J."/>
            <person name="Crous P."/>
            <person name="Grigoriev I."/>
        </authorList>
    </citation>
    <scope>NUCLEOTIDE SEQUENCE</scope>
    <source>
        <strain evidence="1">CBS 175.79</strain>
    </source>
</reference>
<dbReference type="EMBL" id="ML978075">
    <property type="protein sequence ID" value="KAF2011086.1"/>
    <property type="molecule type" value="Genomic_DNA"/>
</dbReference>
<sequence>MQLTALLLATVASASPLIQRQTTQLLPWEITGVGGHSPSGRPGNDPHSTITIWINNPNTIPVRSAPHNGNVVLSPLWSNCTISWIKKEDIPWGVPQPCQFNGVQTGDGEIAGDAFGTFTVTIREGDGEYAPQGDFNVDIKEFREMRPYNELIQRTYEGSAKFKIGLNMRQVCGGSGVCNWGLSDGLVTVQQTLTESVGGYPPTKR</sequence>
<dbReference type="RefSeq" id="XP_033379425.1">
    <property type="nucleotide sequence ID" value="XM_033529193.1"/>
</dbReference>
<evidence type="ECO:0000313" key="1">
    <source>
        <dbReference type="EMBL" id="KAF2011086.1"/>
    </source>
</evidence>
<dbReference type="AlphaFoldDB" id="A0A6A5XE20"/>
<evidence type="ECO:0008006" key="3">
    <source>
        <dbReference type="Google" id="ProtNLM"/>
    </source>
</evidence>
<dbReference type="Proteomes" id="UP000799778">
    <property type="component" value="Unassembled WGS sequence"/>
</dbReference>
<dbReference type="OrthoDB" id="5226619at2759"/>
<gene>
    <name evidence="1" type="ORF">BU24DRAFT_427296</name>
</gene>
<dbReference type="GeneID" id="54286590"/>
<organism evidence="1 2">
    <name type="scientific">Aaosphaeria arxii CBS 175.79</name>
    <dbReference type="NCBI Taxonomy" id="1450172"/>
    <lineage>
        <taxon>Eukaryota</taxon>
        <taxon>Fungi</taxon>
        <taxon>Dikarya</taxon>
        <taxon>Ascomycota</taxon>
        <taxon>Pezizomycotina</taxon>
        <taxon>Dothideomycetes</taxon>
        <taxon>Pleosporomycetidae</taxon>
        <taxon>Pleosporales</taxon>
        <taxon>Pleosporales incertae sedis</taxon>
        <taxon>Aaosphaeria</taxon>
    </lineage>
</organism>